<feature type="compositionally biased region" description="Basic and acidic residues" evidence="7">
    <location>
        <begin position="103"/>
        <end position="113"/>
    </location>
</feature>
<comment type="caution">
    <text evidence="8">The sequence shown here is derived from an EMBL/GenBank/DDBJ whole genome shotgun (WGS) entry which is preliminary data.</text>
</comment>
<evidence type="ECO:0000256" key="7">
    <source>
        <dbReference type="SAM" id="MobiDB-lite"/>
    </source>
</evidence>
<organism evidence="8 9">
    <name type="scientific">Halomarina salina</name>
    <dbReference type="NCBI Taxonomy" id="1872699"/>
    <lineage>
        <taxon>Archaea</taxon>
        <taxon>Methanobacteriati</taxon>
        <taxon>Methanobacteriota</taxon>
        <taxon>Stenosarchaea group</taxon>
        <taxon>Halobacteria</taxon>
        <taxon>Halobacteriales</taxon>
        <taxon>Natronomonadaceae</taxon>
        <taxon>Halomarina</taxon>
    </lineage>
</organism>
<keyword evidence="5" id="KW-0460">Magnesium</keyword>
<dbReference type="PANTHER" id="PTHR37311">
    <property type="entry name" value="2-PHOSPHOSULFOLACTATE PHOSPHATASE-RELATED"/>
    <property type="match status" value="1"/>
</dbReference>
<dbReference type="GO" id="GO:0050532">
    <property type="term" value="F:2-phosphosulfolactate phosphatase activity"/>
    <property type="evidence" value="ECO:0007669"/>
    <property type="project" value="UniProtKB-EC"/>
</dbReference>
<dbReference type="InterPro" id="IPR036702">
    <property type="entry name" value="ComB-like_sf"/>
</dbReference>
<evidence type="ECO:0000256" key="3">
    <source>
        <dbReference type="ARBA" id="ARBA00012953"/>
    </source>
</evidence>
<proteinExistence type="inferred from homology"/>
<reference evidence="8 9" key="1">
    <citation type="journal article" date="2019" name="Int. J. Syst. Evol. Microbiol.">
        <title>The Global Catalogue of Microorganisms (GCM) 10K type strain sequencing project: providing services to taxonomists for standard genome sequencing and annotation.</title>
        <authorList>
            <consortium name="The Broad Institute Genomics Platform"/>
            <consortium name="The Broad Institute Genome Sequencing Center for Infectious Disease"/>
            <person name="Wu L."/>
            <person name="Ma J."/>
        </authorList>
    </citation>
    <scope>NUCLEOTIDE SEQUENCE [LARGE SCALE GENOMIC DNA]</scope>
    <source>
        <strain evidence="8 9">CGMCC 1.12543</strain>
    </source>
</reference>
<evidence type="ECO:0000313" key="8">
    <source>
        <dbReference type="EMBL" id="MFC5971090.1"/>
    </source>
</evidence>
<dbReference type="InterPro" id="IPR005238">
    <property type="entry name" value="ComB-like"/>
</dbReference>
<evidence type="ECO:0000256" key="4">
    <source>
        <dbReference type="ARBA" id="ARBA00022801"/>
    </source>
</evidence>
<evidence type="ECO:0000256" key="1">
    <source>
        <dbReference type="ARBA" id="ARBA00001946"/>
    </source>
</evidence>
<evidence type="ECO:0000256" key="2">
    <source>
        <dbReference type="ARBA" id="ARBA00009997"/>
    </source>
</evidence>
<sequence>MQRHDQPLTHRTATEPLDPGVITLPATDVGRAADWQFYETYQALPERDEQDAGTYVVVDTINFSTTISWLLDRGVGAVTPLRDEAAAEAFADRTPEALVGGDYTHDDPGRGDLKNSPSDCAEADRDWADTHVGLQSINGANAVCAVREDADCVVASPVNAEAVARWLDGDDEPIHFVAAGTRGTQAVEDTFGIYRVVDHLLGASSTVTDALDLRMLDHVYATSSHLNNPPDLHPDQHVIRAFDSLDVVPVRDESGRLVDAS</sequence>
<comment type="similarity">
    <text evidence="2">Belongs to the ComB family.</text>
</comment>
<dbReference type="EC" id="3.1.3.71" evidence="3"/>
<name>A0ABD5RKS7_9EURY</name>
<dbReference type="RefSeq" id="WP_247414004.1">
    <property type="nucleotide sequence ID" value="NZ_JALLGW010000001.1"/>
</dbReference>
<dbReference type="AlphaFoldDB" id="A0ABD5RKS7"/>
<comment type="cofactor">
    <cofactor evidence="1">
        <name>Mg(2+)</name>
        <dbReference type="ChEBI" id="CHEBI:18420"/>
    </cofactor>
</comment>
<dbReference type="Proteomes" id="UP001596099">
    <property type="component" value="Unassembled WGS sequence"/>
</dbReference>
<gene>
    <name evidence="8" type="ORF">ACFPYI_07070</name>
</gene>
<evidence type="ECO:0000256" key="6">
    <source>
        <dbReference type="ARBA" id="ARBA00033711"/>
    </source>
</evidence>
<protein>
    <recommendedName>
        <fullName evidence="3">2-phosphosulfolactate phosphatase</fullName>
        <ecNumber evidence="3">3.1.3.71</ecNumber>
    </recommendedName>
</protein>
<comment type="catalytic activity">
    <reaction evidence="6">
        <text>(2R)-O-phospho-3-sulfolactate + H2O = (2R)-3-sulfolactate + phosphate</text>
        <dbReference type="Rhea" id="RHEA:23416"/>
        <dbReference type="ChEBI" id="CHEBI:15377"/>
        <dbReference type="ChEBI" id="CHEBI:15597"/>
        <dbReference type="ChEBI" id="CHEBI:43474"/>
        <dbReference type="ChEBI" id="CHEBI:58738"/>
        <dbReference type="EC" id="3.1.3.71"/>
    </reaction>
</comment>
<dbReference type="Gene3D" id="3.90.1560.10">
    <property type="entry name" value="ComB-like"/>
    <property type="match status" value="1"/>
</dbReference>
<dbReference type="EMBL" id="JBHSQH010000001">
    <property type="protein sequence ID" value="MFC5971090.1"/>
    <property type="molecule type" value="Genomic_DNA"/>
</dbReference>
<dbReference type="PANTHER" id="PTHR37311:SF1">
    <property type="entry name" value="2-PHOSPHOSULFOLACTATE PHOSPHATASE-RELATED"/>
    <property type="match status" value="1"/>
</dbReference>
<feature type="region of interest" description="Disordered" evidence="7">
    <location>
        <begin position="98"/>
        <end position="117"/>
    </location>
</feature>
<dbReference type="Pfam" id="PF04029">
    <property type="entry name" value="2-ph_phosp"/>
    <property type="match status" value="1"/>
</dbReference>
<keyword evidence="4" id="KW-0378">Hydrolase</keyword>
<keyword evidence="9" id="KW-1185">Reference proteome</keyword>
<evidence type="ECO:0000256" key="5">
    <source>
        <dbReference type="ARBA" id="ARBA00022842"/>
    </source>
</evidence>
<dbReference type="SUPFAM" id="SSF142823">
    <property type="entry name" value="ComB-like"/>
    <property type="match status" value="1"/>
</dbReference>
<accession>A0ABD5RKS7</accession>
<evidence type="ECO:0000313" key="9">
    <source>
        <dbReference type="Proteomes" id="UP001596099"/>
    </source>
</evidence>